<keyword evidence="5" id="KW-1185">Reference proteome</keyword>
<evidence type="ECO:0000313" key="5">
    <source>
        <dbReference type="Proteomes" id="UP000027734"/>
    </source>
</evidence>
<dbReference type="STRING" id="1300350.Z948_1408"/>
<name>A0A073IYJ9_9RHOB</name>
<reference evidence="4 5" key="1">
    <citation type="submission" date="2014-01" db="EMBL/GenBank/DDBJ databases">
        <title>Sulfitobacter donghicola JCM 14565 Genome Sequencing.</title>
        <authorList>
            <person name="Lai Q."/>
            <person name="Hong Z."/>
        </authorList>
    </citation>
    <scope>NUCLEOTIDE SEQUENCE [LARGE SCALE GENOMIC DNA]</scope>
    <source>
        <strain evidence="4 5">JCM 14565</strain>
    </source>
</reference>
<accession>A0A073IYJ9</accession>
<keyword evidence="2" id="KW-1133">Transmembrane helix</keyword>
<evidence type="ECO:0000256" key="1">
    <source>
        <dbReference type="SAM" id="MobiDB-lite"/>
    </source>
</evidence>
<feature type="chain" id="PRO_5001690135" evidence="3">
    <location>
        <begin position="31"/>
        <end position="171"/>
    </location>
</feature>
<comment type="caution">
    <text evidence="4">The sequence shown here is derived from an EMBL/GenBank/DDBJ whole genome shotgun (WGS) entry which is preliminary data.</text>
</comment>
<feature type="signal peptide" evidence="3">
    <location>
        <begin position="1"/>
        <end position="30"/>
    </location>
</feature>
<dbReference type="Proteomes" id="UP000027734">
    <property type="component" value="Unassembled WGS sequence"/>
</dbReference>
<organism evidence="4 5">
    <name type="scientific">Sulfitobacter donghicola DSW-25 = KCTC 12864 = JCM 14565</name>
    <dbReference type="NCBI Taxonomy" id="1300350"/>
    <lineage>
        <taxon>Bacteria</taxon>
        <taxon>Pseudomonadati</taxon>
        <taxon>Pseudomonadota</taxon>
        <taxon>Alphaproteobacteria</taxon>
        <taxon>Rhodobacterales</taxon>
        <taxon>Roseobacteraceae</taxon>
        <taxon>Sulfitobacter</taxon>
    </lineage>
</organism>
<keyword evidence="2" id="KW-0472">Membrane</keyword>
<evidence type="ECO:0000256" key="2">
    <source>
        <dbReference type="SAM" id="Phobius"/>
    </source>
</evidence>
<feature type="compositionally biased region" description="Basic residues" evidence="1">
    <location>
        <begin position="74"/>
        <end position="83"/>
    </location>
</feature>
<dbReference type="EMBL" id="JAMC01000001">
    <property type="protein sequence ID" value="KEJ90452.1"/>
    <property type="molecule type" value="Genomic_DNA"/>
</dbReference>
<keyword evidence="3" id="KW-0732">Signal</keyword>
<dbReference type="eggNOG" id="ENOG50331MH">
    <property type="taxonomic scope" value="Bacteria"/>
</dbReference>
<feature type="compositionally biased region" description="Low complexity" evidence="1">
    <location>
        <begin position="86"/>
        <end position="99"/>
    </location>
</feature>
<feature type="transmembrane region" description="Helical" evidence="2">
    <location>
        <begin position="35"/>
        <end position="53"/>
    </location>
</feature>
<protein>
    <submittedName>
        <fullName evidence="4">Uncharacterized protein</fullName>
    </submittedName>
</protein>
<proteinExistence type="predicted"/>
<feature type="region of interest" description="Disordered" evidence="1">
    <location>
        <begin position="55"/>
        <end position="108"/>
    </location>
</feature>
<evidence type="ECO:0000313" key="4">
    <source>
        <dbReference type="EMBL" id="KEJ90452.1"/>
    </source>
</evidence>
<evidence type="ECO:0000256" key="3">
    <source>
        <dbReference type="SAM" id="SignalP"/>
    </source>
</evidence>
<dbReference type="AlphaFoldDB" id="A0A073IYJ9"/>
<sequence>MRFQLPTRIAGTFTAAVMAITAATATPAVADDHRTARTVATIFGLAVVGALIHENNKDKHERRQTHQQQVRSKPAPRVHRHGTKTQPRQRAAPRPLPQRVNRKNLPQQCLRSFNTRNGKVRMFGRRCLEQNYKFVNRLPQNCAQRVRTHDGRRSGFGARCLRQNGYTLARR</sequence>
<gene>
    <name evidence="4" type="ORF">DSW25_00595</name>
</gene>
<keyword evidence="2" id="KW-0812">Transmembrane</keyword>